<dbReference type="Gene3D" id="3.40.50.720">
    <property type="entry name" value="NAD(P)-binding Rossmann-like Domain"/>
    <property type="match status" value="2"/>
</dbReference>
<evidence type="ECO:0000256" key="1">
    <source>
        <dbReference type="ARBA" id="ARBA00003943"/>
    </source>
</evidence>
<dbReference type="SUPFAM" id="SSF51735">
    <property type="entry name" value="NAD(P)-binding Rossmann-fold domains"/>
    <property type="match status" value="1"/>
</dbReference>
<dbReference type="KEGG" id="lant:TUM19329_33440"/>
<dbReference type="SUPFAM" id="SSF52283">
    <property type="entry name" value="Formate/glycerate dehydrogenase catalytic domain-like"/>
    <property type="match status" value="1"/>
</dbReference>
<evidence type="ECO:0000256" key="2">
    <source>
        <dbReference type="ARBA" id="ARBA00012943"/>
    </source>
</evidence>
<dbReference type="PANTHER" id="PTHR10160">
    <property type="entry name" value="NAD(P) TRANSHYDROGENASE"/>
    <property type="match status" value="1"/>
</dbReference>
<dbReference type="PANTHER" id="PTHR10160:SF19">
    <property type="entry name" value="PROTON-TRANSLOCATING NAD(P)(+) TRANSHYDROGENASE"/>
    <property type="match status" value="1"/>
</dbReference>
<organism evidence="10 11">
    <name type="scientific">Legionella antarctica</name>
    <dbReference type="NCBI Taxonomy" id="2708020"/>
    <lineage>
        <taxon>Bacteria</taxon>
        <taxon>Pseudomonadati</taxon>
        <taxon>Pseudomonadota</taxon>
        <taxon>Gammaproteobacteria</taxon>
        <taxon>Legionellales</taxon>
        <taxon>Legionellaceae</taxon>
        <taxon>Legionella</taxon>
    </lineage>
</organism>
<name>A0A6F8T9R5_9GAMM</name>
<dbReference type="GO" id="GO:0050661">
    <property type="term" value="F:NADP binding"/>
    <property type="evidence" value="ECO:0007669"/>
    <property type="project" value="TreeGrafter"/>
</dbReference>
<evidence type="ECO:0000256" key="5">
    <source>
        <dbReference type="ARBA" id="ARBA00022967"/>
    </source>
</evidence>
<dbReference type="Proteomes" id="UP000502894">
    <property type="component" value="Chromosome"/>
</dbReference>
<dbReference type="SMART" id="SM01002">
    <property type="entry name" value="AlaDh_PNT_C"/>
    <property type="match status" value="1"/>
</dbReference>
<sequence length="368" mass="40450">MIMVGYKQILVVKETHEGESRVALTPTTVAVLVKKHYQVLVETDAGLKAGFTNDEYINAGAKIFSLTSSGFPSNTFIVRIHRPSKARRLIENKNFHENIAMLGFLSPFVADDHIAAWQELGITTLSFDLFKSLSINDPKNAQSAMSRIAGRLAFQDAFKRYRGEQPVKLTVIGTGPAAISAALEALKHQVPVQVFGRKVQHKAELEASGMTYYVLPDADEEVNFIKPHLAEETIVITAARTSGKKAPLLIDEESIRLLPHNAVVVDLAVSNGGNVTGSKSDQVINIAKGISIINVSGYPKAEPRFSSEAYAQCVVSLIIEIMSPEGDMLFENDLVQEIWVTHEGQRHDSLYEKFDESEASSLKLMAKL</sequence>
<comment type="function">
    <text evidence="1">The transhydrogenation between NADH and NADP is coupled to respiration and ATP hydrolysis and functions as a proton pump across the membrane.</text>
</comment>
<accession>A0A6F8T9R5</accession>
<dbReference type="InterPro" id="IPR007886">
    <property type="entry name" value="AlaDH/PNT_N"/>
</dbReference>
<dbReference type="Pfam" id="PF05222">
    <property type="entry name" value="AlaDh_PNT_N"/>
    <property type="match status" value="1"/>
</dbReference>
<comment type="catalytic activity">
    <reaction evidence="7">
        <text>NAD(+) + NADPH + H(+)(in) = NADH + NADP(+) + H(+)(out)</text>
        <dbReference type="Rhea" id="RHEA:47992"/>
        <dbReference type="ChEBI" id="CHEBI:15378"/>
        <dbReference type="ChEBI" id="CHEBI:57540"/>
        <dbReference type="ChEBI" id="CHEBI:57783"/>
        <dbReference type="ChEBI" id="CHEBI:57945"/>
        <dbReference type="ChEBI" id="CHEBI:58349"/>
        <dbReference type="EC" id="7.1.1.1"/>
    </reaction>
</comment>
<feature type="domain" description="Alanine dehydrogenase/pyridine nucleotide transhydrogenase N-terminal" evidence="9">
    <location>
        <begin position="10"/>
        <end position="149"/>
    </location>
</feature>
<dbReference type="EC" id="7.1.1.1" evidence="2"/>
<keyword evidence="3" id="KW-0547">Nucleotide-binding</keyword>
<feature type="domain" description="Alanine dehydrogenase/pyridine nucleotide transhydrogenase NAD(H)-binding" evidence="8">
    <location>
        <begin position="155"/>
        <end position="294"/>
    </location>
</feature>
<reference evidence="10" key="1">
    <citation type="journal article" date="2020" name="Microbiol. Resour. Announc.">
        <title>Complete Genome Sequence of Novel Psychrotolerant Legionella Strain TUM19329, Isolated from Antarctic Lake Sediment.</title>
        <authorList>
            <person name="Shimada S."/>
            <person name="Nakai R."/>
            <person name="Aoki K."/>
            <person name="Shimoeda N."/>
            <person name="Ohno G."/>
            <person name="Miyazaki Y."/>
            <person name="Kudoh S."/>
            <person name="Imura S."/>
            <person name="Watanabe K."/>
            <person name="Ishii Y."/>
            <person name="Tateda K."/>
        </authorList>
    </citation>
    <scope>NUCLEOTIDE SEQUENCE [LARGE SCALE GENOMIC DNA]</scope>
    <source>
        <strain evidence="10">TUM19329</strain>
    </source>
</reference>
<keyword evidence="11" id="KW-1185">Reference proteome</keyword>
<dbReference type="Pfam" id="PF01262">
    <property type="entry name" value="AlaDh_PNT_C"/>
    <property type="match status" value="1"/>
</dbReference>
<proteinExistence type="predicted"/>
<dbReference type="InterPro" id="IPR007698">
    <property type="entry name" value="AlaDH/PNT_NAD(H)-bd"/>
</dbReference>
<evidence type="ECO:0000313" key="10">
    <source>
        <dbReference type="EMBL" id="BCA96983.1"/>
    </source>
</evidence>
<dbReference type="GO" id="GO:0008750">
    <property type="term" value="F:proton-translocating NAD(P)+ transhydrogenase activity"/>
    <property type="evidence" value="ECO:0007669"/>
    <property type="project" value="UniProtKB-EC"/>
</dbReference>
<dbReference type="SMART" id="SM01003">
    <property type="entry name" value="AlaDh_PNT_N"/>
    <property type="match status" value="1"/>
</dbReference>
<evidence type="ECO:0000259" key="8">
    <source>
        <dbReference type="SMART" id="SM01002"/>
    </source>
</evidence>
<evidence type="ECO:0000313" key="11">
    <source>
        <dbReference type="Proteomes" id="UP000502894"/>
    </source>
</evidence>
<dbReference type="InterPro" id="IPR036291">
    <property type="entry name" value="NAD(P)-bd_dom_sf"/>
</dbReference>
<keyword evidence="4" id="KW-0521">NADP</keyword>
<keyword evidence="5" id="KW-1278">Translocase</keyword>
<dbReference type="EMBL" id="AP022839">
    <property type="protein sequence ID" value="BCA96983.1"/>
    <property type="molecule type" value="Genomic_DNA"/>
</dbReference>
<evidence type="ECO:0000256" key="6">
    <source>
        <dbReference type="ARBA" id="ARBA00023027"/>
    </source>
</evidence>
<evidence type="ECO:0000256" key="4">
    <source>
        <dbReference type="ARBA" id="ARBA00022857"/>
    </source>
</evidence>
<evidence type="ECO:0000256" key="7">
    <source>
        <dbReference type="ARBA" id="ARBA00048202"/>
    </source>
</evidence>
<keyword evidence="6" id="KW-0520">NAD</keyword>
<protein>
    <recommendedName>
        <fullName evidence="2">proton-translocating NAD(P)(+) transhydrogenase</fullName>
        <ecNumber evidence="2">7.1.1.1</ecNumber>
    </recommendedName>
</protein>
<gene>
    <name evidence="10" type="primary">pntAA</name>
    <name evidence="10" type="ORF">TUM19329_33440</name>
</gene>
<dbReference type="AlphaFoldDB" id="A0A6F8T9R5"/>
<evidence type="ECO:0000259" key="9">
    <source>
        <dbReference type="SMART" id="SM01003"/>
    </source>
</evidence>
<dbReference type="GO" id="GO:0006740">
    <property type="term" value="P:NADPH regeneration"/>
    <property type="evidence" value="ECO:0007669"/>
    <property type="project" value="TreeGrafter"/>
</dbReference>
<evidence type="ECO:0000256" key="3">
    <source>
        <dbReference type="ARBA" id="ARBA00022741"/>
    </source>
</evidence>